<dbReference type="EMBL" id="VDFU01000047">
    <property type="protein sequence ID" value="TNC45315.1"/>
    <property type="molecule type" value="Genomic_DNA"/>
</dbReference>
<dbReference type="InterPro" id="IPR000209">
    <property type="entry name" value="Peptidase_S8/S53_dom"/>
</dbReference>
<evidence type="ECO:0000313" key="2">
    <source>
        <dbReference type="EMBL" id="TNC45315.1"/>
    </source>
</evidence>
<dbReference type="CDD" id="cd04847">
    <property type="entry name" value="Peptidases_S8_Subtilisin_like_2"/>
    <property type="match status" value="1"/>
</dbReference>
<dbReference type="Proteomes" id="UP000305887">
    <property type="component" value="Unassembled WGS sequence"/>
</dbReference>
<dbReference type="InterPro" id="IPR036852">
    <property type="entry name" value="Peptidase_S8/S53_dom_sf"/>
</dbReference>
<organism evidence="2 3">
    <name type="scientific">Rubellimicrobium rubrum</name>
    <dbReference type="NCBI Taxonomy" id="2585369"/>
    <lineage>
        <taxon>Bacteria</taxon>
        <taxon>Pseudomonadati</taxon>
        <taxon>Pseudomonadota</taxon>
        <taxon>Alphaproteobacteria</taxon>
        <taxon>Rhodobacterales</taxon>
        <taxon>Roseobacteraceae</taxon>
        <taxon>Rubellimicrobium</taxon>
    </lineage>
</organism>
<keyword evidence="3" id="KW-1185">Reference proteome</keyword>
<gene>
    <name evidence="2" type="ORF">FHG66_20115</name>
</gene>
<dbReference type="SUPFAM" id="SSF52743">
    <property type="entry name" value="Subtilisin-like"/>
    <property type="match status" value="1"/>
</dbReference>
<accession>A0A5C4MKJ4</accession>
<sequence>MARDPAGLELRADPTALAPERLLVFEVRGSVGTFADAIRRVPGLELIDEEELEADETDKTPAAYLMVPDARALQQLLSLWQRWLRGELQWGETPWGTVFSLLRDLRPWGPQDRVQPYDASVLAQEVTGRLDDDLVRLEVELVFRASKRAGQAQEEAVRQGVTAQTGQVVSSSRIEDIAYHALLVDLPVRALRAVIERSADGIAGLEPVMHIRPQSVASSIEVEEAEDGPDGLATQVLGEPILALLDGVPVARHRLLADHLVVDDPLNLEPATLVTERVHGTAMASLIVHGDRNRPESPLPRRIHVVPVLGPRDAFPSDRLIIDVIYNAVLRMRDGAEATAPGVVIVNVSLGNARRPFSGQLSAWARLLDRLAYHYGLLFVVSAGNCTDAFPIEAFATHTLFEDADPAHRAQETLRSLGNIVADRRLLSPAETVNGLTVGACNEDAVVAADRRIARSIVDPFGEHRMANPSSSLGPGFAAAVKPDVLLPGAREHLRLVARHAHIEVAPAPPTRSAGLRVAAPPRGGVENADGFTNGTSAATALGSRTAHRIHDALEATYGATFSGMAPRQRAVLLKALLAHTARWPDTTANLIRDVIGPPDGRQHVRQKDNIRRFLGFGIVDPDDAVACADDRATFWASGELAPDKVCVVNVPVPIAMGGQAVPHALTATLAWFTPTAPGRKSYRSVRLKIIEPNSLGTLGLKSHRDQPDVNQTNRGTLFMRSWTGSRAPVVGAATTIPLTIQRDPNQGVSIDDPIPFGLAVTLTMPGIAEIYEQVRQRLGLGLRAPA</sequence>
<dbReference type="GO" id="GO:0006508">
    <property type="term" value="P:proteolysis"/>
    <property type="evidence" value="ECO:0007669"/>
    <property type="project" value="InterPro"/>
</dbReference>
<dbReference type="Pfam" id="PF00082">
    <property type="entry name" value="Peptidase_S8"/>
    <property type="match status" value="1"/>
</dbReference>
<feature type="domain" description="Peptidase S8/S53" evidence="1">
    <location>
        <begin position="273"/>
        <end position="599"/>
    </location>
</feature>
<reference evidence="2 3" key="1">
    <citation type="submission" date="2019-06" db="EMBL/GenBank/DDBJ databases">
        <title>YIM 131921 draft genome.</title>
        <authorList>
            <person name="Jiang L."/>
        </authorList>
    </citation>
    <scope>NUCLEOTIDE SEQUENCE [LARGE SCALE GENOMIC DNA]</scope>
    <source>
        <strain evidence="2 3">YIM 131921</strain>
    </source>
</reference>
<comment type="caution">
    <text evidence="2">The sequence shown here is derived from an EMBL/GenBank/DDBJ whole genome shotgun (WGS) entry which is preliminary data.</text>
</comment>
<dbReference type="Gene3D" id="3.40.50.200">
    <property type="entry name" value="Peptidase S8/S53 domain"/>
    <property type="match status" value="1"/>
</dbReference>
<name>A0A5C4MKJ4_9RHOB</name>
<evidence type="ECO:0000259" key="1">
    <source>
        <dbReference type="Pfam" id="PF00082"/>
    </source>
</evidence>
<dbReference type="AlphaFoldDB" id="A0A5C4MKJ4"/>
<protein>
    <submittedName>
        <fullName evidence="2">S8 family peptidase</fullName>
    </submittedName>
</protein>
<dbReference type="GO" id="GO:0004252">
    <property type="term" value="F:serine-type endopeptidase activity"/>
    <property type="evidence" value="ECO:0007669"/>
    <property type="project" value="InterPro"/>
</dbReference>
<evidence type="ECO:0000313" key="3">
    <source>
        <dbReference type="Proteomes" id="UP000305887"/>
    </source>
</evidence>
<dbReference type="OrthoDB" id="9768989at2"/>
<dbReference type="InterPro" id="IPR034074">
    <property type="entry name" value="Y4bN_pept_dom"/>
</dbReference>
<proteinExistence type="predicted"/>